<evidence type="ECO:0000313" key="2">
    <source>
        <dbReference type="Proteomes" id="UP001195483"/>
    </source>
</evidence>
<sequence length="54" mass="6268">MTEVSCTAGLETSSNHMELIEWYRVVLECTKFSLVESIINIMLAYLKDLRFDHS</sequence>
<name>A0AAE0S671_9BIVA</name>
<keyword evidence="2" id="KW-1185">Reference proteome</keyword>
<dbReference type="Proteomes" id="UP001195483">
    <property type="component" value="Unassembled WGS sequence"/>
</dbReference>
<reference evidence="1" key="1">
    <citation type="journal article" date="2021" name="Genome Biol. Evol.">
        <title>A High-Quality Reference Genome for a Parasitic Bivalve with Doubly Uniparental Inheritance (Bivalvia: Unionida).</title>
        <authorList>
            <person name="Smith C.H."/>
        </authorList>
    </citation>
    <scope>NUCLEOTIDE SEQUENCE</scope>
    <source>
        <strain evidence="1">CHS0354</strain>
    </source>
</reference>
<comment type="caution">
    <text evidence="1">The sequence shown here is derived from an EMBL/GenBank/DDBJ whole genome shotgun (WGS) entry which is preliminary data.</text>
</comment>
<accession>A0AAE0S671</accession>
<dbReference type="AlphaFoldDB" id="A0AAE0S671"/>
<reference evidence="1" key="3">
    <citation type="submission" date="2023-05" db="EMBL/GenBank/DDBJ databases">
        <authorList>
            <person name="Smith C.H."/>
        </authorList>
    </citation>
    <scope>NUCLEOTIDE SEQUENCE</scope>
    <source>
        <strain evidence="1">CHS0354</strain>
        <tissue evidence="1">Mantle</tissue>
    </source>
</reference>
<reference evidence="1" key="2">
    <citation type="journal article" date="2021" name="Genome Biol. Evol.">
        <title>Developing a high-quality reference genome for a parasitic bivalve with doubly uniparental inheritance (Bivalvia: Unionida).</title>
        <authorList>
            <person name="Smith C.H."/>
        </authorList>
    </citation>
    <scope>NUCLEOTIDE SEQUENCE</scope>
    <source>
        <strain evidence="1">CHS0354</strain>
        <tissue evidence="1">Mantle</tissue>
    </source>
</reference>
<dbReference type="EMBL" id="JAEAOA010002240">
    <property type="protein sequence ID" value="KAK3585904.1"/>
    <property type="molecule type" value="Genomic_DNA"/>
</dbReference>
<evidence type="ECO:0000313" key="1">
    <source>
        <dbReference type="EMBL" id="KAK3585904.1"/>
    </source>
</evidence>
<organism evidence="1 2">
    <name type="scientific">Potamilus streckersoni</name>
    <dbReference type="NCBI Taxonomy" id="2493646"/>
    <lineage>
        <taxon>Eukaryota</taxon>
        <taxon>Metazoa</taxon>
        <taxon>Spiralia</taxon>
        <taxon>Lophotrochozoa</taxon>
        <taxon>Mollusca</taxon>
        <taxon>Bivalvia</taxon>
        <taxon>Autobranchia</taxon>
        <taxon>Heteroconchia</taxon>
        <taxon>Palaeoheterodonta</taxon>
        <taxon>Unionida</taxon>
        <taxon>Unionoidea</taxon>
        <taxon>Unionidae</taxon>
        <taxon>Ambleminae</taxon>
        <taxon>Lampsilini</taxon>
        <taxon>Potamilus</taxon>
    </lineage>
</organism>
<protein>
    <submittedName>
        <fullName evidence="1">Uncharacterized protein</fullName>
    </submittedName>
</protein>
<proteinExistence type="predicted"/>
<gene>
    <name evidence="1" type="ORF">CHS0354_038440</name>
</gene>